<organism evidence="4 5">
    <name type="scientific">Triparma laevis f. inornata</name>
    <dbReference type="NCBI Taxonomy" id="1714386"/>
    <lineage>
        <taxon>Eukaryota</taxon>
        <taxon>Sar</taxon>
        <taxon>Stramenopiles</taxon>
        <taxon>Ochrophyta</taxon>
        <taxon>Bolidophyceae</taxon>
        <taxon>Parmales</taxon>
        <taxon>Triparmaceae</taxon>
        <taxon>Triparma</taxon>
    </lineage>
</organism>
<dbReference type="Proteomes" id="UP001162640">
    <property type="component" value="Unassembled WGS sequence"/>
</dbReference>
<name>A0A9W7A3K5_9STRA</name>
<sequence>LLAPLPSSQFGWVFNAPVDPVELGLPDYFEVIKKPMDLGTVKKNVENAGYHDIESFKEDCHLAFDNALNYNAKASSVYNMAAEIKKHF</sequence>
<dbReference type="Gene3D" id="1.20.920.10">
    <property type="entry name" value="Bromodomain-like"/>
    <property type="match status" value="1"/>
</dbReference>
<protein>
    <recommendedName>
        <fullName evidence="3">Bromo domain-containing protein</fullName>
    </recommendedName>
</protein>
<dbReference type="PANTHER" id="PTHR45926">
    <property type="entry name" value="OSJNBA0053K19.4 PROTEIN"/>
    <property type="match status" value="1"/>
</dbReference>
<dbReference type="Pfam" id="PF00439">
    <property type="entry name" value="Bromodomain"/>
    <property type="match status" value="1"/>
</dbReference>
<feature type="non-terminal residue" evidence="4">
    <location>
        <position position="88"/>
    </location>
</feature>
<proteinExistence type="predicted"/>
<dbReference type="InterPro" id="IPR001487">
    <property type="entry name" value="Bromodomain"/>
</dbReference>
<dbReference type="PROSITE" id="PS50014">
    <property type="entry name" value="BROMODOMAIN_2"/>
    <property type="match status" value="1"/>
</dbReference>
<comment type="caution">
    <text evidence="4">The sequence shown here is derived from an EMBL/GenBank/DDBJ whole genome shotgun (WGS) entry which is preliminary data.</text>
</comment>
<feature type="domain" description="Bromo" evidence="3">
    <location>
        <begin position="6"/>
        <end position="78"/>
    </location>
</feature>
<gene>
    <name evidence="4" type="ORF">TL16_g03485</name>
</gene>
<dbReference type="AlphaFoldDB" id="A0A9W7A3K5"/>
<dbReference type="SMART" id="SM00297">
    <property type="entry name" value="BROMO"/>
    <property type="match status" value="1"/>
</dbReference>
<dbReference type="InterPro" id="IPR036427">
    <property type="entry name" value="Bromodomain-like_sf"/>
</dbReference>
<evidence type="ECO:0000313" key="4">
    <source>
        <dbReference type="EMBL" id="GMH62490.1"/>
    </source>
</evidence>
<keyword evidence="1 2" id="KW-0103">Bromodomain</keyword>
<accession>A0A9W7A3K5</accession>
<dbReference type="PRINTS" id="PR00503">
    <property type="entry name" value="BROMODOMAIN"/>
</dbReference>
<reference evidence="5" key="1">
    <citation type="journal article" date="2023" name="Commun. Biol.">
        <title>Genome analysis of Parmales, the sister group of diatoms, reveals the evolutionary specialization of diatoms from phago-mixotrophs to photoautotrophs.</title>
        <authorList>
            <person name="Ban H."/>
            <person name="Sato S."/>
            <person name="Yoshikawa S."/>
            <person name="Yamada K."/>
            <person name="Nakamura Y."/>
            <person name="Ichinomiya M."/>
            <person name="Sato N."/>
            <person name="Blanc-Mathieu R."/>
            <person name="Endo H."/>
            <person name="Kuwata A."/>
            <person name="Ogata H."/>
        </authorList>
    </citation>
    <scope>NUCLEOTIDE SEQUENCE [LARGE SCALE GENOMIC DNA]</scope>
</reference>
<dbReference type="SUPFAM" id="SSF47370">
    <property type="entry name" value="Bromodomain"/>
    <property type="match status" value="1"/>
</dbReference>
<evidence type="ECO:0000256" key="1">
    <source>
        <dbReference type="ARBA" id="ARBA00023117"/>
    </source>
</evidence>
<evidence type="ECO:0000259" key="3">
    <source>
        <dbReference type="PROSITE" id="PS50014"/>
    </source>
</evidence>
<feature type="non-terminal residue" evidence="4">
    <location>
        <position position="1"/>
    </location>
</feature>
<dbReference type="EMBL" id="BLQM01000092">
    <property type="protein sequence ID" value="GMH62490.1"/>
    <property type="molecule type" value="Genomic_DNA"/>
</dbReference>
<evidence type="ECO:0000313" key="5">
    <source>
        <dbReference type="Proteomes" id="UP001162640"/>
    </source>
</evidence>
<evidence type="ECO:0000256" key="2">
    <source>
        <dbReference type="PROSITE-ProRule" id="PRU00035"/>
    </source>
</evidence>